<accession>A0A2A6BHB6</accession>
<keyword evidence="2" id="KW-0732">Signal</keyword>
<sequence>MRLLSFALLSLLAMCSLGAPATSTEPSNSTTVTESSAVPAASTSTATTAASNAPESEATEHDTSVVAETTPTAPATTTKFPYFYGTYDELYARDPELTVRAQKSYDDYARGAAERRKKAEERERKEELERQEQERARTTARSEPADAAVVIDEPVNATEAIVPNTAVAVTTTLPTTTVTTTVHATTTVAATVTVPTTTTTATTTTVLTTTVPSTAATVPEAESGAGYPTASLDMMPGAVGPGGFGIAETSDNVLMCSCADAAECRKKASGKVDECMTECTDQLKGFGSNTTAYLGCFKANSASVVEAETCLFDGIKNSCSDTTKLIEKTKWAELASIEYSAKADAAISNTALWKRDEPKYNKVQSFLHCTKNCMHKKLQACVEAKRCEVKLPEVDAFKSSMLKCTKNNAKITKAIFDACQCLAWKNGVTDLRGACVVIGNQYYIDKA</sequence>
<evidence type="ECO:0000313" key="4">
    <source>
        <dbReference type="Proteomes" id="UP000005239"/>
    </source>
</evidence>
<feature type="signal peptide" evidence="2">
    <location>
        <begin position="1"/>
        <end position="18"/>
    </location>
</feature>
<feature type="compositionally biased region" description="Low complexity" evidence="1">
    <location>
        <begin position="69"/>
        <end position="78"/>
    </location>
</feature>
<feature type="chain" id="PRO_5043411147" evidence="2">
    <location>
        <begin position="19"/>
        <end position="447"/>
    </location>
</feature>
<dbReference type="Proteomes" id="UP000005239">
    <property type="component" value="Unassembled WGS sequence"/>
</dbReference>
<evidence type="ECO:0000313" key="3">
    <source>
        <dbReference type="EnsemblMetazoa" id="PPA27168.1"/>
    </source>
</evidence>
<dbReference type="PANTHER" id="PTHR34401:SF6">
    <property type="entry name" value="DUF19 DOMAIN-CONTAINING PROTEIN"/>
    <property type="match status" value="1"/>
</dbReference>
<feature type="region of interest" description="Disordered" evidence="1">
    <location>
        <begin position="110"/>
        <end position="145"/>
    </location>
</feature>
<protein>
    <submittedName>
        <fullName evidence="3">Uncharacterized protein</fullName>
    </submittedName>
</protein>
<organism evidence="3 4">
    <name type="scientific">Pristionchus pacificus</name>
    <name type="common">Parasitic nematode worm</name>
    <dbReference type="NCBI Taxonomy" id="54126"/>
    <lineage>
        <taxon>Eukaryota</taxon>
        <taxon>Metazoa</taxon>
        <taxon>Ecdysozoa</taxon>
        <taxon>Nematoda</taxon>
        <taxon>Chromadorea</taxon>
        <taxon>Rhabditida</taxon>
        <taxon>Rhabditina</taxon>
        <taxon>Diplogasteromorpha</taxon>
        <taxon>Diplogasteroidea</taxon>
        <taxon>Neodiplogasteridae</taxon>
        <taxon>Pristionchus</taxon>
    </lineage>
</organism>
<reference evidence="3" key="2">
    <citation type="submission" date="2022-06" db="UniProtKB">
        <authorList>
            <consortium name="EnsemblMetazoa"/>
        </authorList>
    </citation>
    <scope>IDENTIFICATION</scope>
    <source>
        <strain evidence="3">PS312</strain>
    </source>
</reference>
<evidence type="ECO:0000256" key="1">
    <source>
        <dbReference type="SAM" id="MobiDB-lite"/>
    </source>
</evidence>
<feature type="region of interest" description="Disordered" evidence="1">
    <location>
        <begin position="20"/>
        <end position="78"/>
    </location>
</feature>
<name>A0A2A6BHB6_PRIPA</name>
<feature type="compositionally biased region" description="Low complexity" evidence="1">
    <location>
        <begin position="29"/>
        <end position="56"/>
    </location>
</feature>
<dbReference type="EnsemblMetazoa" id="PPA27168.1">
    <property type="protein sequence ID" value="PPA27168.1"/>
    <property type="gene ID" value="WBGene00116722"/>
</dbReference>
<accession>A0A8R1UIJ8</accession>
<feature type="compositionally biased region" description="Basic and acidic residues" evidence="1">
    <location>
        <begin position="110"/>
        <end position="137"/>
    </location>
</feature>
<evidence type="ECO:0000256" key="2">
    <source>
        <dbReference type="SAM" id="SignalP"/>
    </source>
</evidence>
<dbReference type="OrthoDB" id="5896572at2759"/>
<reference evidence="4" key="1">
    <citation type="journal article" date="2008" name="Nat. Genet.">
        <title>The Pristionchus pacificus genome provides a unique perspective on nematode lifestyle and parasitism.</title>
        <authorList>
            <person name="Dieterich C."/>
            <person name="Clifton S.W."/>
            <person name="Schuster L.N."/>
            <person name="Chinwalla A."/>
            <person name="Delehaunty K."/>
            <person name="Dinkelacker I."/>
            <person name="Fulton L."/>
            <person name="Fulton R."/>
            <person name="Godfrey J."/>
            <person name="Minx P."/>
            <person name="Mitreva M."/>
            <person name="Roeseler W."/>
            <person name="Tian H."/>
            <person name="Witte H."/>
            <person name="Yang S.P."/>
            <person name="Wilson R.K."/>
            <person name="Sommer R.J."/>
        </authorList>
    </citation>
    <scope>NUCLEOTIDE SEQUENCE [LARGE SCALE GENOMIC DNA]</scope>
    <source>
        <strain evidence="4">PS312</strain>
    </source>
</reference>
<dbReference type="AlphaFoldDB" id="A0A2A6BHB6"/>
<gene>
    <name evidence="3" type="primary">WBGene00116722</name>
</gene>
<dbReference type="PANTHER" id="PTHR34401">
    <property type="entry name" value="PROTEIN CBG12388-RELATED"/>
    <property type="match status" value="1"/>
</dbReference>
<proteinExistence type="predicted"/>
<keyword evidence="4" id="KW-1185">Reference proteome</keyword>